<keyword evidence="1" id="KW-0812">Transmembrane</keyword>
<dbReference type="PROSITE" id="PS50887">
    <property type="entry name" value="GGDEF"/>
    <property type="match status" value="1"/>
</dbReference>
<dbReference type="GO" id="GO:0043709">
    <property type="term" value="P:cell adhesion involved in single-species biofilm formation"/>
    <property type="evidence" value="ECO:0007669"/>
    <property type="project" value="TreeGrafter"/>
</dbReference>
<feature type="transmembrane region" description="Helical" evidence="1">
    <location>
        <begin position="72"/>
        <end position="97"/>
    </location>
</feature>
<dbReference type="InterPro" id="IPR029787">
    <property type="entry name" value="Nucleotide_cyclase"/>
</dbReference>
<dbReference type="PANTHER" id="PTHR45138">
    <property type="entry name" value="REGULATORY COMPONENTS OF SENSORY TRANSDUCTION SYSTEM"/>
    <property type="match status" value="1"/>
</dbReference>
<feature type="transmembrane region" description="Helical" evidence="1">
    <location>
        <begin position="146"/>
        <end position="165"/>
    </location>
</feature>
<name>A0A4R7W5F9_9PSEU</name>
<protein>
    <submittedName>
        <fullName evidence="3">Diguanylate cyclase (GGDEF)-like protein</fullName>
    </submittedName>
</protein>
<dbReference type="AlphaFoldDB" id="A0A4R7W5F9"/>
<dbReference type="FunFam" id="3.30.70.270:FF:000001">
    <property type="entry name" value="Diguanylate cyclase domain protein"/>
    <property type="match status" value="1"/>
</dbReference>
<organism evidence="3 4">
    <name type="scientific">Actinophytocola oryzae</name>
    <dbReference type="NCBI Taxonomy" id="502181"/>
    <lineage>
        <taxon>Bacteria</taxon>
        <taxon>Bacillati</taxon>
        <taxon>Actinomycetota</taxon>
        <taxon>Actinomycetes</taxon>
        <taxon>Pseudonocardiales</taxon>
        <taxon>Pseudonocardiaceae</taxon>
    </lineage>
</organism>
<feature type="domain" description="GGDEF" evidence="2">
    <location>
        <begin position="259"/>
        <end position="398"/>
    </location>
</feature>
<dbReference type="SUPFAM" id="SSF55073">
    <property type="entry name" value="Nucleotide cyclase"/>
    <property type="match status" value="1"/>
</dbReference>
<keyword evidence="1" id="KW-0472">Membrane</keyword>
<accession>A0A4R7W5F9</accession>
<dbReference type="InterPro" id="IPR050469">
    <property type="entry name" value="Diguanylate_Cyclase"/>
</dbReference>
<dbReference type="GO" id="GO:0052621">
    <property type="term" value="F:diguanylate cyclase activity"/>
    <property type="evidence" value="ECO:0007669"/>
    <property type="project" value="TreeGrafter"/>
</dbReference>
<dbReference type="EMBL" id="SOCP01000001">
    <property type="protein sequence ID" value="TDV57812.1"/>
    <property type="molecule type" value="Genomic_DNA"/>
</dbReference>
<dbReference type="OrthoDB" id="23692at2"/>
<dbReference type="CDD" id="cd01949">
    <property type="entry name" value="GGDEF"/>
    <property type="match status" value="1"/>
</dbReference>
<dbReference type="InterPro" id="IPR000160">
    <property type="entry name" value="GGDEF_dom"/>
</dbReference>
<feature type="transmembrane region" description="Helical" evidence="1">
    <location>
        <begin position="6"/>
        <end position="29"/>
    </location>
</feature>
<keyword evidence="1" id="KW-1133">Transmembrane helix</keyword>
<feature type="transmembrane region" description="Helical" evidence="1">
    <location>
        <begin position="118"/>
        <end position="140"/>
    </location>
</feature>
<dbReference type="GO" id="GO:0005886">
    <property type="term" value="C:plasma membrane"/>
    <property type="evidence" value="ECO:0007669"/>
    <property type="project" value="TreeGrafter"/>
</dbReference>
<gene>
    <name evidence="3" type="ORF">CLV71_101685</name>
</gene>
<dbReference type="GO" id="GO:1902201">
    <property type="term" value="P:negative regulation of bacterial-type flagellum-dependent cell motility"/>
    <property type="evidence" value="ECO:0007669"/>
    <property type="project" value="TreeGrafter"/>
</dbReference>
<keyword evidence="4" id="KW-1185">Reference proteome</keyword>
<dbReference type="InterPro" id="IPR043128">
    <property type="entry name" value="Rev_trsase/Diguanyl_cyclase"/>
</dbReference>
<feature type="transmembrane region" description="Helical" evidence="1">
    <location>
        <begin position="186"/>
        <end position="216"/>
    </location>
</feature>
<dbReference type="PANTHER" id="PTHR45138:SF9">
    <property type="entry name" value="DIGUANYLATE CYCLASE DGCM-RELATED"/>
    <property type="match status" value="1"/>
</dbReference>
<dbReference type="RefSeq" id="WP_133901034.1">
    <property type="nucleotide sequence ID" value="NZ_SOCP01000001.1"/>
</dbReference>
<dbReference type="Gene3D" id="3.30.70.270">
    <property type="match status" value="1"/>
</dbReference>
<dbReference type="Proteomes" id="UP000294927">
    <property type="component" value="Unassembled WGS sequence"/>
</dbReference>
<reference evidence="3 4" key="1">
    <citation type="submission" date="2019-03" db="EMBL/GenBank/DDBJ databases">
        <title>Genomic Encyclopedia of Archaeal and Bacterial Type Strains, Phase II (KMG-II): from individual species to whole genera.</title>
        <authorList>
            <person name="Goeker M."/>
        </authorList>
    </citation>
    <scope>NUCLEOTIDE SEQUENCE [LARGE SCALE GENOMIC DNA]</scope>
    <source>
        <strain evidence="3 4">DSM 45499</strain>
    </source>
</reference>
<proteinExistence type="predicted"/>
<evidence type="ECO:0000313" key="4">
    <source>
        <dbReference type="Proteomes" id="UP000294927"/>
    </source>
</evidence>
<dbReference type="NCBIfam" id="TIGR00254">
    <property type="entry name" value="GGDEF"/>
    <property type="match status" value="1"/>
</dbReference>
<comment type="caution">
    <text evidence="3">The sequence shown here is derived from an EMBL/GenBank/DDBJ whole genome shotgun (WGS) entry which is preliminary data.</text>
</comment>
<sequence>MDHPPVWVRAGLLLPLAGAMAFAGAARIVPTTSADWALAGAILVAAIVQSEITRRLHAGRREQEPHSVAAMISAWSLAAAVAVQLTLAIALTLVLYTHHCLRRGHDRPGAFDTFAGHAGIAACAVVAAHFAASFGAWTTWTPRADTLGVLAVAAAGAAYLLVDHAPGFLRHRRAFAARAAELGLEAALLATGAVVGALAPGGVVVVLAAVPVVVMLHNAALTEQLEDEAATDTKTGLATAASWQAGAERAFAAAARDGRPVGVLMVDLDYFKRLNDTHGHYAGDEFLAAVGDCLRSQLRADDLAGRFGGEEFTVLLPDTDIVATMTAAERIRAAISKLHVTTTDNHGRLVVITGVTVSIGAATHPHHGATARDCLRVADSNLYQAKRQGRNTVVGVGTENVAPFRQPR</sequence>
<evidence type="ECO:0000256" key="1">
    <source>
        <dbReference type="SAM" id="Phobius"/>
    </source>
</evidence>
<evidence type="ECO:0000313" key="3">
    <source>
        <dbReference type="EMBL" id="TDV57812.1"/>
    </source>
</evidence>
<evidence type="ECO:0000259" key="2">
    <source>
        <dbReference type="PROSITE" id="PS50887"/>
    </source>
</evidence>
<dbReference type="SMART" id="SM00267">
    <property type="entry name" value="GGDEF"/>
    <property type="match status" value="1"/>
</dbReference>
<dbReference type="Pfam" id="PF00990">
    <property type="entry name" value="GGDEF"/>
    <property type="match status" value="1"/>
</dbReference>